<dbReference type="GO" id="GO:0000981">
    <property type="term" value="F:DNA-binding transcription factor activity, RNA polymerase II-specific"/>
    <property type="evidence" value="ECO:0007669"/>
    <property type="project" value="InterPro"/>
</dbReference>
<keyword evidence="4" id="KW-0804">Transcription</keyword>
<dbReference type="InterPro" id="IPR001138">
    <property type="entry name" value="Zn2Cys6_DnaBD"/>
</dbReference>
<dbReference type="PROSITE" id="PS00463">
    <property type="entry name" value="ZN2_CY6_FUNGAL_1"/>
    <property type="match status" value="1"/>
</dbReference>
<dbReference type="Pfam" id="PF08493">
    <property type="entry name" value="AflR"/>
    <property type="match status" value="1"/>
</dbReference>
<accession>A0AAD4L3C1</accession>
<dbReference type="Gene3D" id="4.10.240.10">
    <property type="entry name" value="Zn(2)-C6 fungal-type DNA-binding domain"/>
    <property type="match status" value="1"/>
</dbReference>
<dbReference type="InterPro" id="IPR013700">
    <property type="entry name" value="AflR"/>
</dbReference>
<feature type="domain" description="Zn(2)-C6 fungal-type" evidence="6">
    <location>
        <begin position="26"/>
        <end position="56"/>
    </location>
</feature>
<evidence type="ECO:0000313" key="7">
    <source>
        <dbReference type="EMBL" id="KAH8705831.1"/>
    </source>
</evidence>
<gene>
    <name evidence="7" type="ORF">BGW36DRAFT_422369</name>
</gene>
<dbReference type="SMART" id="SM00066">
    <property type="entry name" value="GAL4"/>
    <property type="match status" value="1"/>
</dbReference>
<dbReference type="InterPro" id="IPR050675">
    <property type="entry name" value="OAF3"/>
</dbReference>
<dbReference type="PANTHER" id="PTHR31069">
    <property type="entry name" value="OLEATE-ACTIVATED TRANSCRIPTION FACTOR 1-RELATED"/>
    <property type="match status" value="1"/>
</dbReference>
<protein>
    <submittedName>
        <fullName evidence="7">Aflatoxin regulatory protein-domain-containing protein</fullName>
    </submittedName>
</protein>
<keyword evidence="2" id="KW-0805">Transcription regulation</keyword>
<evidence type="ECO:0000259" key="6">
    <source>
        <dbReference type="PROSITE" id="PS50048"/>
    </source>
</evidence>
<reference evidence="7" key="1">
    <citation type="submission" date="2021-12" db="EMBL/GenBank/DDBJ databases">
        <title>Convergent genome expansion in fungi linked to evolution of root-endophyte symbiosis.</title>
        <authorList>
            <consortium name="DOE Joint Genome Institute"/>
            <person name="Ke Y.-H."/>
            <person name="Bonito G."/>
            <person name="Liao H.-L."/>
            <person name="Looney B."/>
            <person name="Rojas-Flechas A."/>
            <person name="Nash J."/>
            <person name="Hameed K."/>
            <person name="Schadt C."/>
            <person name="Martin F."/>
            <person name="Crous P.W."/>
            <person name="Miettinen O."/>
            <person name="Magnuson J.K."/>
            <person name="Labbe J."/>
            <person name="Jacobson D."/>
            <person name="Doktycz M.J."/>
            <person name="Veneault-Fourrey C."/>
            <person name="Kuo A."/>
            <person name="Mondo S."/>
            <person name="Calhoun S."/>
            <person name="Riley R."/>
            <person name="Ohm R."/>
            <person name="LaButti K."/>
            <person name="Andreopoulos B."/>
            <person name="Pangilinan J."/>
            <person name="Nolan M."/>
            <person name="Tritt A."/>
            <person name="Clum A."/>
            <person name="Lipzen A."/>
            <person name="Daum C."/>
            <person name="Barry K."/>
            <person name="Grigoriev I.V."/>
            <person name="Vilgalys R."/>
        </authorList>
    </citation>
    <scope>NUCLEOTIDE SEQUENCE</scope>
    <source>
        <strain evidence="7">PMI_201</strain>
    </source>
</reference>
<keyword evidence="8" id="KW-1185">Reference proteome</keyword>
<dbReference type="GO" id="GO:0045122">
    <property type="term" value="P:aflatoxin biosynthetic process"/>
    <property type="evidence" value="ECO:0007669"/>
    <property type="project" value="InterPro"/>
</dbReference>
<sequence length="443" mass="48858">MATLHTLSPGLPTPSKAGAPLKLRDSCDACATSKLKCSKEKPTCSRCAKRNIACEYVAMKRGGRKPGSRSHANSNRANIVSNAIINANFKTQLPPSLNNNFTPNSFTSGAESVPSSEITHHSPYQAIPSSSETFLTYLSPTNHPLSSMNTDLSMEVYDSLASPMAQSFPDMADEVAIYNREFVSTTRDSSSNRSDGLSSAIPIFGDTISDFFDFSAPDSPHNNRTSPIEHLQSHRKTYTFDKVCPCLFQALGLMKQLFPRPSRTFITSVNQTVDKNACSPTLTSIISKNKTAIEAVDAMLQCPCSQDVYLLSIIVLIVSKVLGWYDIAASKVARLNDSSKALKRQQIINPIVFERDRGVDSETSSRMAAQLVLSELHLVRRVSNQLSLKLKSHRINVSEYAKNEDKELDLMPFSDATLDQLDLDLQKRLRTLSSKILDALRQL</sequence>
<dbReference type="PRINTS" id="PR00755">
    <property type="entry name" value="AFLATOXINBRP"/>
</dbReference>
<dbReference type="InterPro" id="IPR036864">
    <property type="entry name" value="Zn2-C6_fun-type_DNA-bd_sf"/>
</dbReference>
<keyword evidence="5" id="KW-0539">Nucleus</keyword>
<evidence type="ECO:0000256" key="4">
    <source>
        <dbReference type="ARBA" id="ARBA00023163"/>
    </source>
</evidence>
<organism evidence="7 8">
    <name type="scientific">Talaromyces proteolyticus</name>
    <dbReference type="NCBI Taxonomy" id="1131652"/>
    <lineage>
        <taxon>Eukaryota</taxon>
        <taxon>Fungi</taxon>
        <taxon>Dikarya</taxon>
        <taxon>Ascomycota</taxon>
        <taxon>Pezizomycotina</taxon>
        <taxon>Eurotiomycetes</taxon>
        <taxon>Eurotiomycetidae</taxon>
        <taxon>Eurotiales</taxon>
        <taxon>Trichocomaceae</taxon>
        <taxon>Talaromyces</taxon>
        <taxon>Talaromyces sect. Bacilispori</taxon>
    </lineage>
</organism>
<evidence type="ECO:0000256" key="3">
    <source>
        <dbReference type="ARBA" id="ARBA00023125"/>
    </source>
</evidence>
<keyword evidence="1" id="KW-0479">Metal-binding</keyword>
<dbReference type="GO" id="GO:0003677">
    <property type="term" value="F:DNA binding"/>
    <property type="evidence" value="ECO:0007669"/>
    <property type="project" value="UniProtKB-KW"/>
</dbReference>
<dbReference type="GO" id="GO:0008270">
    <property type="term" value="F:zinc ion binding"/>
    <property type="evidence" value="ECO:0007669"/>
    <property type="project" value="InterPro"/>
</dbReference>
<dbReference type="Pfam" id="PF00172">
    <property type="entry name" value="Zn_clus"/>
    <property type="match status" value="1"/>
</dbReference>
<dbReference type="RefSeq" id="XP_046078452.1">
    <property type="nucleotide sequence ID" value="XM_046219689.1"/>
</dbReference>
<dbReference type="GeneID" id="70249976"/>
<dbReference type="GO" id="GO:0005634">
    <property type="term" value="C:nucleus"/>
    <property type="evidence" value="ECO:0007669"/>
    <property type="project" value="InterPro"/>
</dbReference>
<dbReference type="Proteomes" id="UP001201262">
    <property type="component" value="Unassembled WGS sequence"/>
</dbReference>
<dbReference type="CDD" id="cd00067">
    <property type="entry name" value="GAL4"/>
    <property type="match status" value="1"/>
</dbReference>
<dbReference type="PROSITE" id="PS50048">
    <property type="entry name" value="ZN2_CY6_FUNGAL_2"/>
    <property type="match status" value="1"/>
</dbReference>
<dbReference type="PANTHER" id="PTHR31069:SF31">
    <property type="entry name" value="MONODICTYPHENONE CLUSTER TRANSCRIPTION FACTOR-RELATED"/>
    <property type="match status" value="1"/>
</dbReference>
<dbReference type="SUPFAM" id="SSF57701">
    <property type="entry name" value="Zn2/Cys6 DNA-binding domain"/>
    <property type="match status" value="1"/>
</dbReference>
<evidence type="ECO:0000313" key="8">
    <source>
        <dbReference type="Proteomes" id="UP001201262"/>
    </source>
</evidence>
<evidence type="ECO:0000256" key="2">
    <source>
        <dbReference type="ARBA" id="ARBA00023015"/>
    </source>
</evidence>
<keyword evidence="3" id="KW-0238">DNA-binding</keyword>
<dbReference type="EMBL" id="JAJTJA010000001">
    <property type="protein sequence ID" value="KAH8705831.1"/>
    <property type="molecule type" value="Genomic_DNA"/>
</dbReference>
<comment type="caution">
    <text evidence="7">The sequence shown here is derived from an EMBL/GenBank/DDBJ whole genome shotgun (WGS) entry which is preliminary data.</text>
</comment>
<evidence type="ECO:0000256" key="1">
    <source>
        <dbReference type="ARBA" id="ARBA00022723"/>
    </source>
</evidence>
<dbReference type="AlphaFoldDB" id="A0AAD4L3C1"/>
<evidence type="ECO:0000256" key="5">
    <source>
        <dbReference type="ARBA" id="ARBA00023242"/>
    </source>
</evidence>
<name>A0AAD4L3C1_9EURO</name>
<proteinExistence type="predicted"/>